<dbReference type="AlphaFoldDB" id="A0A183FVR3"/>
<evidence type="ECO:0000313" key="4">
    <source>
        <dbReference type="EMBL" id="VDO92195.1"/>
    </source>
</evidence>
<dbReference type="InterPro" id="IPR040986">
    <property type="entry name" value="QSOX_FAD-bd_dom"/>
</dbReference>
<dbReference type="GO" id="GO:0000139">
    <property type="term" value="C:Golgi membrane"/>
    <property type="evidence" value="ECO:0007669"/>
    <property type="project" value="TreeGrafter"/>
</dbReference>
<reference evidence="6" key="2">
    <citation type="submission" date="2019-09" db="UniProtKB">
        <authorList>
            <consortium name="WormBaseParasite"/>
        </authorList>
    </citation>
    <scope>IDENTIFICATION</scope>
</reference>
<dbReference type="WBParaSite" id="HPBE_0001244301-mRNA-1">
    <property type="protein sequence ID" value="HPBE_0001244301-mRNA-1"/>
    <property type="gene ID" value="HPBE_0001244301"/>
</dbReference>
<dbReference type="Pfam" id="PF00085">
    <property type="entry name" value="Thioredoxin"/>
    <property type="match status" value="1"/>
</dbReference>
<dbReference type="InterPro" id="IPR036249">
    <property type="entry name" value="Thioredoxin-like_sf"/>
</dbReference>
<dbReference type="Gene3D" id="1.20.120.310">
    <property type="entry name" value="ERV/ALR sulfhydryl oxidase domain"/>
    <property type="match status" value="1"/>
</dbReference>
<dbReference type="PANTHER" id="PTHR22897">
    <property type="entry name" value="QUIESCIN Q6-RELATED SULFHYDRYL OXIDASE"/>
    <property type="match status" value="1"/>
</dbReference>
<evidence type="ECO:0000313" key="6">
    <source>
        <dbReference type="WBParaSite" id="HPBE_0001244301-mRNA-1"/>
    </source>
</evidence>
<evidence type="ECO:0000256" key="1">
    <source>
        <dbReference type="ARBA" id="ARBA00048864"/>
    </source>
</evidence>
<dbReference type="SUPFAM" id="SSF52833">
    <property type="entry name" value="Thioredoxin-like"/>
    <property type="match status" value="1"/>
</dbReference>
<feature type="domain" description="Thioredoxin" evidence="3">
    <location>
        <begin position="23"/>
        <end position="159"/>
    </location>
</feature>
<protein>
    <submittedName>
        <fullName evidence="6">Thioredoxin domain-containing protein</fullName>
    </submittedName>
</protein>
<dbReference type="InterPro" id="IPR042568">
    <property type="entry name" value="QSOX_FAD-bd_sf"/>
</dbReference>
<dbReference type="PROSITE" id="PS51352">
    <property type="entry name" value="THIOREDOXIN_2"/>
    <property type="match status" value="1"/>
</dbReference>
<dbReference type="Gene3D" id="3.40.30.10">
    <property type="entry name" value="Glutaredoxin"/>
    <property type="match status" value="1"/>
</dbReference>
<feature type="transmembrane region" description="Helical" evidence="2">
    <location>
        <begin position="190"/>
        <end position="212"/>
    </location>
</feature>
<dbReference type="OrthoDB" id="5872005at2759"/>
<dbReference type="InterPro" id="IPR013766">
    <property type="entry name" value="Thioredoxin_domain"/>
</dbReference>
<dbReference type="EMBL" id="UZAH01027503">
    <property type="protein sequence ID" value="VDO92195.1"/>
    <property type="molecule type" value="Genomic_DNA"/>
</dbReference>
<dbReference type="GO" id="GO:0003756">
    <property type="term" value="F:protein disulfide isomerase activity"/>
    <property type="evidence" value="ECO:0007669"/>
    <property type="project" value="TreeGrafter"/>
</dbReference>
<evidence type="ECO:0000259" key="3">
    <source>
        <dbReference type="PROSITE" id="PS51352"/>
    </source>
</evidence>
<dbReference type="FunFam" id="3.40.30.10:FF:000425">
    <property type="entry name" value="Sulfhydryl oxidase"/>
    <property type="match status" value="1"/>
</dbReference>
<dbReference type="InterPro" id="IPR039798">
    <property type="entry name" value="Sulfhydryl_oxidase"/>
</dbReference>
<accession>A0A3P8D7A2</accession>
<comment type="catalytic activity">
    <reaction evidence="1">
        <text>2 R'C(R)SH + O2 = R'C(R)S-S(R)CR' + H2O2</text>
        <dbReference type="Rhea" id="RHEA:17357"/>
        <dbReference type="ChEBI" id="CHEBI:15379"/>
        <dbReference type="ChEBI" id="CHEBI:16240"/>
        <dbReference type="ChEBI" id="CHEBI:16520"/>
        <dbReference type="ChEBI" id="CHEBI:17412"/>
        <dbReference type="EC" id="1.8.3.2"/>
    </reaction>
</comment>
<keyword evidence="2" id="KW-0812">Transmembrane</keyword>
<dbReference type="CDD" id="cd02992">
    <property type="entry name" value="PDI_a_QSOX"/>
    <property type="match status" value="1"/>
</dbReference>
<dbReference type="GO" id="GO:0006457">
    <property type="term" value="P:protein folding"/>
    <property type="evidence" value="ECO:0007669"/>
    <property type="project" value="TreeGrafter"/>
</dbReference>
<keyword evidence="2" id="KW-1133">Transmembrane helix</keyword>
<sequence length="410" mass="46857">LRTAVATVAGRAVRSHDVIVYFVSCLQFANADSLYDANDPILELDVDTFNGAVYNSEKAHFVEFYSSWCGACIAYAPTFKEFARDLALWKPFVQVTAVNCADDKNMPLCREHSVNSFPTMKYFKRGAANKDDVEVYAGNKYDLWHLEHDVAAYVKSDMEKNGHPLSEVGFICCHLLKLYFFQIVEQTLIYAFHIDFVNSVVVYFFIYSYIYIQLMLNFYKDRNIRVVMIRPDHPLAVKHLAPDSKSAPAPVANVDMTQYQVQLVDLKSTLSYMLFKEIPRRTVISGDDLVALKQWMRTLSKYAPGTTPIRRLLYRMNEWIWTVGDSLATDDWTKKLEEIQLALGNPLPRKVEWIACNGSKPNLRGYTCGLWTTAHAISVAAYKAEENSELLIVFYSLCALMATPRENDRT</sequence>
<accession>A0A183FVR3</accession>
<name>A0A183FVR3_HELPZ</name>
<dbReference type="PANTHER" id="PTHR22897:SF26">
    <property type="entry name" value="SULFHYDRYL OXIDASE"/>
    <property type="match status" value="1"/>
</dbReference>
<keyword evidence="2" id="KW-0472">Membrane</keyword>
<reference evidence="4 5" key="1">
    <citation type="submission" date="2018-11" db="EMBL/GenBank/DDBJ databases">
        <authorList>
            <consortium name="Pathogen Informatics"/>
        </authorList>
    </citation>
    <scope>NUCLEOTIDE SEQUENCE [LARGE SCALE GENOMIC DNA]</scope>
</reference>
<dbReference type="Proteomes" id="UP000050761">
    <property type="component" value="Unassembled WGS sequence"/>
</dbReference>
<evidence type="ECO:0000313" key="5">
    <source>
        <dbReference type="Proteomes" id="UP000050761"/>
    </source>
</evidence>
<dbReference type="GO" id="GO:0016971">
    <property type="term" value="F:flavin-dependent sulfhydryl oxidase activity"/>
    <property type="evidence" value="ECO:0007669"/>
    <property type="project" value="InterPro"/>
</dbReference>
<keyword evidence="5" id="KW-1185">Reference proteome</keyword>
<dbReference type="InterPro" id="IPR036774">
    <property type="entry name" value="ERV/ALR_sulphydryl_oxid_sf"/>
</dbReference>
<dbReference type="GO" id="GO:0005615">
    <property type="term" value="C:extracellular space"/>
    <property type="evidence" value="ECO:0007669"/>
    <property type="project" value="TreeGrafter"/>
</dbReference>
<proteinExistence type="predicted"/>
<gene>
    <name evidence="4" type="ORF">HPBE_LOCUS12444</name>
</gene>
<evidence type="ECO:0000256" key="2">
    <source>
        <dbReference type="SAM" id="Phobius"/>
    </source>
</evidence>
<organism evidence="5 6">
    <name type="scientific">Heligmosomoides polygyrus</name>
    <name type="common">Parasitic roundworm</name>
    <dbReference type="NCBI Taxonomy" id="6339"/>
    <lineage>
        <taxon>Eukaryota</taxon>
        <taxon>Metazoa</taxon>
        <taxon>Ecdysozoa</taxon>
        <taxon>Nematoda</taxon>
        <taxon>Chromadorea</taxon>
        <taxon>Rhabditida</taxon>
        <taxon>Rhabditina</taxon>
        <taxon>Rhabditomorpha</taxon>
        <taxon>Strongyloidea</taxon>
        <taxon>Heligmosomidae</taxon>
        <taxon>Heligmosomoides</taxon>
    </lineage>
</organism>
<dbReference type="Gene3D" id="1.20.120.1960">
    <property type="entry name" value="QSOX sulfhydryl oxidase domain"/>
    <property type="match status" value="1"/>
</dbReference>
<dbReference type="Pfam" id="PF18371">
    <property type="entry name" value="FAD_SOX"/>
    <property type="match status" value="1"/>
</dbReference>